<protein>
    <submittedName>
        <fullName evidence="1">Uncharacterized protein</fullName>
    </submittedName>
</protein>
<dbReference type="AlphaFoldDB" id="A0A8H6Y9X9"/>
<reference evidence="1" key="1">
    <citation type="submission" date="2020-05" db="EMBL/GenBank/DDBJ databases">
        <title>Mycena genomes resolve the evolution of fungal bioluminescence.</title>
        <authorList>
            <person name="Tsai I.J."/>
        </authorList>
    </citation>
    <scope>NUCLEOTIDE SEQUENCE</scope>
    <source>
        <strain evidence="1">160909Yilan</strain>
    </source>
</reference>
<dbReference type="OrthoDB" id="2952032at2759"/>
<evidence type="ECO:0000313" key="2">
    <source>
        <dbReference type="Proteomes" id="UP000623467"/>
    </source>
</evidence>
<sequence>MLERLQITMEEEYNSTGHSPSLLTSRICARSISIVRCSALRSSTSSRYPRSRHFISLCAVTRGLLHACLRAAGDTLRALVLCFPRDPPRDRRLRMTTMATQLRSLHLRAPVPYHALLEITAHLLERVLAAQHLQRLAIELEKSETNNPPDTDEVETIKSAREAFNQVLGKFFAFEKLHII</sequence>
<dbReference type="Proteomes" id="UP000623467">
    <property type="component" value="Unassembled WGS sequence"/>
</dbReference>
<organism evidence="1 2">
    <name type="scientific">Mycena sanguinolenta</name>
    <dbReference type="NCBI Taxonomy" id="230812"/>
    <lineage>
        <taxon>Eukaryota</taxon>
        <taxon>Fungi</taxon>
        <taxon>Dikarya</taxon>
        <taxon>Basidiomycota</taxon>
        <taxon>Agaricomycotina</taxon>
        <taxon>Agaricomycetes</taxon>
        <taxon>Agaricomycetidae</taxon>
        <taxon>Agaricales</taxon>
        <taxon>Marasmiineae</taxon>
        <taxon>Mycenaceae</taxon>
        <taxon>Mycena</taxon>
    </lineage>
</organism>
<evidence type="ECO:0000313" key="1">
    <source>
        <dbReference type="EMBL" id="KAF7357108.1"/>
    </source>
</evidence>
<accession>A0A8H6Y9X9</accession>
<keyword evidence="2" id="KW-1185">Reference proteome</keyword>
<comment type="caution">
    <text evidence="1">The sequence shown here is derived from an EMBL/GenBank/DDBJ whole genome shotgun (WGS) entry which is preliminary data.</text>
</comment>
<name>A0A8H6Y9X9_9AGAR</name>
<proteinExistence type="predicted"/>
<gene>
    <name evidence="1" type="ORF">MSAN_01304900</name>
</gene>
<dbReference type="EMBL" id="JACAZH010000010">
    <property type="protein sequence ID" value="KAF7357108.1"/>
    <property type="molecule type" value="Genomic_DNA"/>
</dbReference>